<keyword evidence="4 7" id="KW-0443">Lipid metabolism</keyword>
<sequence length="57" mass="6717">MLLPLVQKYKDLVHVHLYHTPDLRGLVRRYLPERINETVGLNHMKIYLADDDFVISG</sequence>
<evidence type="ECO:0000256" key="5">
    <source>
        <dbReference type="ARBA" id="ARBA00023209"/>
    </source>
</evidence>
<evidence type="ECO:0000313" key="9">
    <source>
        <dbReference type="Proteomes" id="UP000828390"/>
    </source>
</evidence>
<reference evidence="8" key="1">
    <citation type="journal article" date="2019" name="bioRxiv">
        <title>The Genome of the Zebra Mussel, Dreissena polymorpha: A Resource for Invasive Species Research.</title>
        <authorList>
            <person name="McCartney M.A."/>
            <person name="Auch B."/>
            <person name="Kono T."/>
            <person name="Mallez S."/>
            <person name="Zhang Y."/>
            <person name="Obille A."/>
            <person name="Becker A."/>
            <person name="Abrahante J.E."/>
            <person name="Garbe J."/>
            <person name="Badalamenti J.P."/>
            <person name="Herman A."/>
            <person name="Mangelson H."/>
            <person name="Liachko I."/>
            <person name="Sullivan S."/>
            <person name="Sone E.D."/>
            <person name="Koren S."/>
            <person name="Silverstein K.A.T."/>
            <person name="Beckman K.B."/>
            <person name="Gohl D.M."/>
        </authorList>
    </citation>
    <scope>NUCLEOTIDE SEQUENCE</scope>
    <source>
        <strain evidence="8">Duluth1</strain>
        <tissue evidence="8">Whole animal</tissue>
    </source>
</reference>
<evidence type="ECO:0000256" key="2">
    <source>
        <dbReference type="ARBA" id="ARBA00022679"/>
    </source>
</evidence>
<dbReference type="PANTHER" id="PTHR12586:SF1">
    <property type="entry name" value="CDP-DIACYLGLYCEROL--GLYCEROL-3-PHOSPHATE 3-PHOSPHATIDYLTRANSFERASE, MITOCHONDRIAL"/>
    <property type="match status" value="1"/>
</dbReference>
<evidence type="ECO:0000256" key="4">
    <source>
        <dbReference type="ARBA" id="ARBA00023098"/>
    </source>
</evidence>
<dbReference type="EMBL" id="JAIWYP010000011">
    <property type="protein sequence ID" value="KAH3734906.1"/>
    <property type="molecule type" value="Genomic_DNA"/>
</dbReference>
<dbReference type="GO" id="GO:0005524">
    <property type="term" value="F:ATP binding"/>
    <property type="evidence" value="ECO:0007669"/>
    <property type="project" value="UniProtKB-KW"/>
</dbReference>
<comment type="pathway">
    <text evidence="7">Phospholipid metabolism; phosphatidylglycerol biosynthesis; phosphatidylglycerol from CDP-diacylglycerol: step 1/2.</text>
</comment>
<comment type="function">
    <text evidence="7">Functions in the biosynthesis of the anionic phospholipids phosphatidylglycerol and cardiolipin.</text>
</comment>
<protein>
    <recommendedName>
        <fullName evidence="7">CDP-diacylglycerol--glycerol-3-phosphate 3-phosphatidyltransferase</fullName>
        <ecNumber evidence="7">2.7.8.5</ecNumber>
    </recommendedName>
</protein>
<evidence type="ECO:0000313" key="8">
    <source>
        <dbReference type="EMBL" id="KAH3734906.1"/>
    </source>
</evidence>
<keyword evidence="7" id="KW-0547">Nucleotide-binding</keyword>
<comment type="subcellular location">
    <subcellularLocation>
        <location evidence="7">Mitochondrion</location>
    </subcellularLocation>
</comment>
<dbReference type="GO" id="GO:0005739">
    <property type="term" value="C:mitochondrion"/>
    <property type="evidence" value="ECO:0007669"/>
    <property type="project" value="UniProtKB-SubCell"/>
</dbReference>
<comment type="catalytic activity">
    <reaction evidence="7">
        <text>a CDP-1,2-diacyl-sn-glycerol + sn-glycerol 3-phosphate = a 1,2-diacyl-sn-glycero-3-phospho-(1'-sn-glycero-3'-phosphate) + CMP + H(+)</text>
        <dbReference type="Rhea" id="RHEA:12593"/>
        <dbReference type="ChEBI" id="CHEBI:15378"/>
        <dbReference type="ChEBI" id="CHEBI:57597"/>
        <dbReference type="ChEBI" id="CHEBI:58332"/>
        <dbReference type="ChEBI" id="CHEBI:60110"/>
        <dbReference type="ChEBI" id="CHEBI:60377"/>
        <dbReference type="EC" id="2.7.8.5"/>
    </reaction>
</comment>
<accession>A0A9D4HXT6</accession>
<name>A0A9D4HXT6_DREPO</name>
<evidence type="ECO:0000256" key="1">
    <source>
        <dbReference type="ARBA" id="ARBA00022516"/>
    </source>
</evidence>
<dbReference type="EC" id="2.7.8.5" evidence="7"/>
<keyword evidence="3" id="KW-0677">Repeat</keyword>
<keyword evidence="1 7" id="KW-0444">Lipid biosynthesis</keyword>
<gene>
    <name evidence="8" type="ORF">DPMN_041357</name>
</gene>
<organism evidence="8 9">
    <name type="scientific">Dreissena polymorpha</name>
    <name type="common">Zebra mussel</name>
    <name type="synonym">Mytilus polymorpha</name>
    <dbReference type="NCBI Taxonomy" id="45954"/>
    <lineage>
        <taxon>Eukaryota</taxon>
        <taxon>Metazoa</taxon>
        <taxon>Spiralia</taxon>
        <taxon>Lophotrochozoa</taxon>
        <taxon>Mollusca</taxon>
        <taxon>Bivalvia</taxon>
        <taxon>Autobranchia</taxon>
        <taxon>Heteroconchia</taxon>
        <taxon>Euheterodonta</taxon>
        <taxon>Imparidentia</taxon>
        <taxon>Neoheterodontei</taxon>
        <taxon>Myida</taxon>
        <taxon>Dreissenoidea</taxon>
        <taxon>Dreissenidae</taxon>
        <taxon>Dreissena</taxon>
    </lineage>
</organism>
<keyword evidence="9" id="KW-1185">Reference proteome</keyword>
<keyword evidence="5 7" id="KW-0594">Phospholipid biosynthesis</keyword>
<keyword evidence="7" id="KW-0496">Mitochondrion</keyword>
<proteinExistence type="inferred from homology"/>
<keyword evidence="7" id="KW-0067">ATP-binding</keyword>
<reference evidence="8" key="2">
    <citation type="submission" date="2020-11" db="EMBL/GenBank/DDBJ databases">
        <authorList>
            <person name="McCartney M.A."/>
            <person name="Auch B."/>
            <person name="Kono T."/>
            <person name="Mallez S."/>
            <person name="Becker A."/>
            <person name="Gohl D.M."/>
            <person name="Silverstein K.A.T."/>
            <person name="Koren S."/>
            <person name="Bechman K.B."/>
            <person name="Herman A."/>
            <person name="Abrahante J.E."/>
            <person name="Garbe J."/>
        </authorList>
    </citation>
    <scope>NUCLEOTIDE SEQUENCE</scope>
    <source>
        <strain evidence="8">Duluth1</strain>
        <tissue evidence="8">Whole animal</tissue>
    </source>
</reference>
<dbReference type="Gene3D" id="3.30.870.10">
    <property type="entry name" value="Endonuclease Chain A"/>
    <property type="match status" value="1"/>
</dbReference>
<comment type="caution">
    <text evidence="8">The sequence shown here is derived from an EMBL/GenBank/DDBJ whole genome shotgun (WGS) entry which is preliminary data.</text>
</comment>
<dbReference type="GO" id="GO:0008444">
    <property type="term" value="F:CDP-diacylglycerol-glycerol-3-phosphate 3-phosphatidyltransferase activity"/>
    <property type="evidence" value="ECO:0007669"/>
    <property type="project" value="UniProtKB-EC"/>
</dbReference>
<dbReference type="AlphaFoldDB" id="A0A9D4HXT6"/>
<dbReference type="GO" id="GO:0032049">
    <property type="term" value="P:cardiolipin biosynthetic process"/>
    <property type="evidence" value="ECO:0007669"/>
    <property type="project" value="InterPro"/>
</dbReference>
<evidence type="ECO:0000256" key="3">
    <source>
        <dbReference type="ARBA" id="ARBA00022737"/>
    </source>
</evidence>
<evidence type="ECO:0000256" key="6">
    <source>
        <dbReference type="ARBA" id="ARBA00023264"/>
    </source>
</evidence>
<evidence type="ECO:0000256" key="7">
    <source>
        <dbReference type="RuleBase" id="RU365024"/>
    </source>
</evidence>
<dbReference type="InterPro" id="IPR016270">
    <property type="entry name" value="PGS1"/>
</dbReference>
<dbReference type="Proteomes" id="UP000828390">
    <property type="component" value="Unassembled WGS sequence"/>
</dbReference>
<comment type="similarity">
    <text evidence="7">Belongs to the CDP-alcohol phosphatidyltransferase class-II family.</text>
</comment>
<dbReference type="PANTHER" id="PTHR12586">
    <property type="entry name" value="CDP-DIACYLGLYCEROL--SERINE O-PHOSPHATIDYLTRANSFERASE"/>
    <property type="match status" value="1"/>
</dbReference>
<keyword evidence="6 7" id="KW-1208">Phospholipid metabolism</keyword>
<keyword evidence="2 7" id="KW-0808">Transferase</keyword>